<dbReference type="Gene3D" id="3.60.15.10">
    <property type="entry name" value="Ribonuclease Z/Hydroxyacylglutathione hydrolase-like"/>
    <property type="match status" value="1"/>
</dbReference>
<evidence type="ECO:0000256" key="8">
    <source>
        <dbReference type="ARBA" id="ARBA00022763"/>
    </source>
</evidence>
<dbReference type="Proteomes" id="UP000789390">
    <property type="component" value="Unassembled WGS sequence"/>
</dbReference>
<comment type="catalytic activity">
    <reaction evidence="1">
        <text>a beta-lactam + H2O = a substituted beta-amino acid</text>
        <dbReference type="Rhea" id="RHEA:20401"/>
        <dbReference type="ChEBI" id="CHEBI:15377"/>
        <dbReference type="ChEBI" id="CHEBI:35627"/>
        <dbReference type="ChEBI" id="CHEBI:140347"/>
        <dbReference type="EC" id="3.5.2.6"/>
    </reaction>
</comment>
<dbReference type="PANTHER" id="PTHR23240">
    <property type="entry name" value="DNA CROSS-LINK REPAIR PROTEIN PSO2/SNM1-RELATED"/>
    <property type="match status" value="1"/>
</dbReference>
<evidence type="ECO:0000256" key="7">
    <source>
        <dbReference type="ARBA" id="ARBA00022722"/>
    </source>
</evidence>
<evidence type="ECO:0000256" key="5">
    <source>
        <dbReference type="ARBA" id="ARBA00012865"/>
    </source>
</evidence>
<dbReference type="Pfam" id="PF07522">
    <property type="entry name" value="DRMBL"/>
    <property type="match status" value="1"/>
</dbReference>
<dbReference type="InterPro" id="IPR011084">
    <property type="entry name" value="DRMBL"/>
</dbReference>
<dbReference type="GO" id="GO:0036297">
    <property type="term" value="P:interstrand cross-link repair"/>
    <property type="evidence" value="ECO:0007669"/>
    <property type="project" value="TreeGrafter"/>
</dbReference>
<keyword evidence="7" id="KW-0540">Nuclease</keyword>
<dbReference type="GO" id="GO:0003684">
    <property type="term" value="F:damaged DNA binding"/>
    <property type="evidence" value="ECO:0007669"/>
    <property type="project" value="TreeGrafter"/>
</dbReference>
<evidence type="ECO:0000259" key="17">
    <source>
        <dbReference type="Pfam" id="PF07522"/>
    </source>
</evidence>
<keyword evidence="8" id="KW-0227">DNA damage</keyword>
<evidence type="ECO:0000256" key="9">
    <source>
        <dbReference type="ARBA" id="ARBA00022801"/>
    </source>
</evidence>
<dbReference type="GO" id="GO:0000781">
    <property type="term" value="C:chromosome, telomeric region"/>
    <property type="evidence" value="ECO:0007669"/>
    <property type="project" value="UniProtKB-SubCell"/>
</dbReference>
<accession>A0A8J2RDJ9</accession>
<gene>
    <name evidence="18" type="ORF">DGAL_LOCUS1786</name>
</gene>
<evidence type="ECO:0000256" key="10">
    <source>
        <dbReference type="ARBA" id="ARBA00022839"/>
    </source>
</evidence>
<name>A0A8J2RDJ9_9CRUS</name>
<dbReference type="PANTHER" id="PTHR23240:SF26">
    <property type="entry name" value="5' EXONUCLEASE APOLLO"/>
    <property type="match status" value="1"/>
</dbReference>
<evidence type="ECO:0000256" key="16">
    <source>
        <dbReference type="ARBA" id="ARBA00042738"/>
    </source>
</evidence>
<evidence type="ECO:0000256" key="2">
    <source>
        <dbReference type="ARBA" id="ARBA00004123"/>
    </source>
</evidence>
<dbReference type="AlphaFoldDB" id="A0A8J2RDJ9"/>
<evidence type="ECO:0000256" key="14">
    <source>
        <dbReference type="ARBA" id="ARBA00039555"/>
    </source>
</evidence>
<dbReference type="InterPro" id="IPR036866">
    <property type="entry name" value="RibonucZ/Hydroxyglut_hydro"/>
</dbReference>
<dbReference type="SUPFAM" id="SSF56281">
    <property type="entry name" value="Metallo-hydrolase/oxidoreductase"/>
    <property type="match status" value="1"/>
</dbReference>
<evidence type="ECO:0000256" key="4">
    <source>
        <dbReference type="ARBA" id="ARBA00010304"/>
    </source>
</evidence>
<organism evidence="18 19">
    <name type="scientific">Daphnia galeata</name>
    <dbReference type="NCBI Taxonomy" id="27404"/>
    <lineage>
        <taxon>Eukaryota</taxon>
        <taxon>Metazoa</taxon>
        <taxon>Ecdysozoa</taxon>
        <taxon>Arthropoda</taxon>
        <taxon>Crustacea</taxon>
        <taxon>Branchiopoda</taxon>
        <taxon>Diplostraca</taxon>
        <taxon>Cladocera</taxon>
        <taxon>Anomopoda</taxon>
        <taxon>Daphniidae</taxon>
        <taxon>Daphnia</taxon>
    </lineage>
</organism>
<keyword evidence="10" id="KW-0269">Exonuclease</keyword>
<dbReference type="GO" id="GO:0035312">
    <property type="term" value="F:5'-3' DNA exonuclease activity"/>
    <property type="evidence" value="ECO:0007669"/>
    <property type="project" value="TreeGrafter"/>
</dbReference>
<evidence type="ECO:0000256" key="1">
    <source>
        <dbReference type="ARBA" id="ARBA00001526"/>
    </source>
</evidence>
<proteinExistence type="inferred from homology"/>
<dbReference type="GO" id="GO:0005634">
    <property type="term" value="C:nucleus"/>
    <property type="evidence" value="ECO:0007669"/>
    <property type="project" value="UniProtKB-SubCell"/>
</dbReference>
<keyword evidence="12" id="KW-0234">DNA repair</keyword>
<comment type="subcellular location">
    <subcellularLocation>
        <location evidence="3">Chromosome</location>
        <location evidence="3">Telomere</location>
    </subcellularLocation>
    <subcellularLocation>
        <location evidence="2">Nucleus</location>
    </subcellularLocation>
</comment>
<sequence>MTNGKLLTGLPIAVDFWKLPQSGGLYKTYLYFLTHLHTDHTKGLTSTWTETVYTSSLNRELAITMLKVNPELIKPLEIGVSYKMTLPSEYGKSDDNQSQFISVTPIDANHIKGSVMFLFEGSFGRILYTGDFRWCEAMMIDPVLQNLSESKNLNILYIDNTFEHIGNEFPTRKQCTKEVLKIMKKHPYHRIIFGCQTIGKEDVLLQAFLERKEKVYVPETILICYRLLGLPCEEIFTTNQADSLLWFEKLNQISQFDLRKKNSEMPTIAIKLTASGLLYTSSKFKDDELIFTVPYSNHSSASELAKCLDFLQPSSVERIVKTNPHKAGSSSVIDSYLATIKAAELTDDITSDSMELSSFESPVLKSQVSDYFSSAVSKFESPLPHDTALSEDMDDEIPIELKSPVIPVAAQKSPSSTTISEELEDVITKANSIIVSIFSDLDQFKEENNNDNIYSDAFIEKLMSLHKIYQPLTGVSMCNEYK</sequence>
<evidence type="ECO:0000256" key="13">
    <source>
        <dbReference type="ARBA" id="ARBA00023242"/>
    </source>
</evidence>
<reference evidence="18" key="1">
    <citation type="submission" date="2021-11" db="EMBL/GenBank/DDBJ databases">
        <authorList>
            <person name="Schell T."/>
        </authorList>
    </citation>
    <scope>NUCLEOTIDE SEQUENCE</scope>
    <source>
        <strain evidence="18">M5</strain>
    </source>
</reference>
<keyword evidence="9" id="KW-0378">Hydrolase</keyword>
<dbReference type="EC" id="3.5.2.6" evidence="5"/>
<dbReference type="Gene3D" id="3.40.50.12650">
    <property type="match status" value="1"/>
</dbReference>
<protein>
    <recommendedName>
        <fullName evidence="14">5' exonuclease Apollo</fullName>
        <ecNumber evidence="5">3.5.2.6</ecNumber>
    </recommendedName>
    <alternativeName>
        <fullName evidence="15">DNA cross-link repair 1B protein</fullName>
    </alternativeName>
    <alternativeName>
        <fullName evidence="16">SNM1 homolog B</fullName>
    </alternativeName>
</protein>
<keyword evidence="19" id="KW-1185">Reference proteome</keyword>
<feature type="domain" description="DNA repair metallo-beta-lactamase" evidence="17">
    <location>
        <begin position="284"/>
        <end position="316"/>
    </location>
</feature>
<dbReference type="OrthoDB" id="262529at2759"/>
<keyword evidence="13" id="KW-0539">Nucleus</keyword>
<evidence type="ECO:0000256" key="12">
    <source>
        <dbReference type="ARBA" id="ARBA00023204"/>
    </source>
</evidence>
<evidence type="ECO:0000313" key="19">
    <source>
        <dbReference type="Proteomes" id="UP000789390"/>
    </source>
</evidence>
<evidence type="ECO:0000256" key="11">
    <source>
        <dbReference type="ARBA" id="ARBA00022895"/>
    </source>
</evidence>
<dbReference type="GO" id="GO:0000723">
    <property type="term" value="P:telomere maintenance"/>
    <property type="evidence" value="ECO:0007669"/>
    <property type="project" value="TreeGrafter"/>
</dbReference>
<comment type="similarity">
    <text evidence="4">Belongs to the DNA repair metallo-beta-lactamase (DRMBL) family.</text>
</comment>
<evidence type="ECO:0000256" key="15">
    <source>
        <dbReference type="ARBA" id="ARBA00041693"/>
    </source>
</evidence>
<dbReference type="GO" id="GO:0006303">
    <property type="term" value="P:double-strand break repair via nonhomologous end joining"/>
    <property type="evidence" value="ECO:0007669"/>
    <property type="project" value="TreeGrafter"/>
</dbReference>
<keyword evidence="11" id="KW-0779">Telomere</keyword>
<dbReference type="EMBL" id="CAKKLH010000023">
    <property type="protein sequence ID" value="CAH0099638.1"/>
    <property type="molecule type" value="Genomic_DNA"/>
</dbReference>
<evidence type="ECO:0000313" key="18">
    <source>
        <dbReference type="EMBL" id="CAH0099638.1"/>
    </source>
</evidence>
<dbReference type="GO" id="GO:0008800">
    <property type="term" value="F:beta-lactamase activity"/>
    <property type="evidence" value="ECO:0007669"/>
    <property type="project" value="UniProtKB-EC"/>
</dbReference>
<keyword evidence="6" id="KW-0158">Chromosome</keyword>
<evidence type="ECO:0000256" key="6">
    <source>
        <dbReference type="ARBA" id="ARBA00022454"/>
    </source>
</evidence>
<evidence type="ECO:0000256" key="3">
    <source>
        <dbReference type="ARBA" id="ARBA00004574"/>
    </source>
</evidence>
<comment type="caution">
    <text evidence="18">The sequence shown here is derived from an EMBL/GenBank/DDBJ whole genome shotgun (WGS) entry which is preliminary data.</text>
</comment>
<dbReference type="FunFam" id="3.40.50.12650:FF:000003">
    <property type="entry name" value="DNA cross-link repair 1B"/>
    <property type="match status" value="1"/>
</dbReference>